<organism evidence="2 3">
    <name type="scientific">Tetrahymena thermophila (strain SB210)</name>
    <dbReference type="NCBI Taxonomy" id="312017"/>
    <lineage>
        <taxon>Eukaryota</taxon>
        <taxon>Sar</taxon>
        <taxon>Alveolata</taxon>
        <taxon>Ciliophora</taxon>
        <taxon>Intramacronucleata</taxon>
        <taxon>Oligohymenophorea</taxon>
        <taxon>Hymenostomatida</taxon>
        <taxon>Tetrahymenina</taxon>
        <taxon>Tetrahymenidae</taxon>
        <taxon>Tetrahymena</taxon>
    </lineage>
</organism>
<accession>W7X815</accession>
<dbReference type="GeneID" id="24439917"/>
<dbReference type="InParanoid" id="W7X815"/>
<reference evidence="3" key="1">
    <citation type="journal article" date="2006" name="PLoS Biol.">
        <title>Macronuclear genome sequence of the ciliate Tetrahymena thermophila, a model eukaryote.</title>
        <authorList>
            <person name="Eisen J.A."/>
            <person name="Coyne R.S."/>
            <person name="Wu M."/>
            <person name="Wu D."/>
            <person name="Thiagarajan M."/>
            <person name="Wortman J.R."/>
            <person name="Badger J.H."/>
            <person name="Ren Q."/>
            <person name="Amedeo P."/>
            <person name="Jones K.M."/>
            <person name="Tallon L.J."/>
            <person name="Delcher A.L."/>
            <person name="Salzberg S.L."/>
            <person name="Silva J.C."/>
            <person name="Haas B.J."/>
            <person name="Majoros W.H."/>
            <person name="Farzad M."/>
            <person name="Carlton J.M."/>
            <person name="Smith R.K. Jr."/>
            <person name="Garg J."/>
            <person name="Pearlman R.E."/>
            <person name="Karrer K.M."/>
            <person name="Sun L."/>
            <person name="Manning G."/>
            <person name="Elde N.C."/>
            <person name="Turkewitz A.P."/>
            <person name="Asai D.J."/>
            <person name="Wilkes D.E."/>
            <person name="Wang Y."/>
            <person name="Cai H."/>
            <person name="Collins K."/>
            <person name="Stewart B.A."/>
            <person name="Lee S.R."/>
            <person name="Wilamowska K."/>
            <person name="Weinberg Z."/>
            <person name="Ruzzo W.L."/>
            <person name="Wloga D."/>
            <person name="Gaertig J."/>
            <person name="Frankel J."/>
            <person name="Tsao C.-C."/>
            <person name="Gorovsky M.A."/>
            <person name="Keeling P.J."/>
            <person name="Waller R.F."/>
            <person name="Patron N.J."/>
            <person name="Cherry J.M."/>
            <person name="Stover N.A."/>
            <person name="Krieger C.J."/>
            <person name="del Toro C."/>
            <person name="Ryder H.F."/>
            <person name="Williamson S.C."/>
            <person name="Barbeau R.A."/>
            <person name="Hamilton E.P."/>
            <person name="Orias E."/>
        </authorList>
    </citation>
    <scope>NUCLEOTIDE SEQUENCE [LARGE SCALE GENOMIC DNA]</scope>
    <source>
        <strain evidence="3">SB210</strain>
    </source>
</reference>
<keyword evidence="1 2" id="KW-0812">Transmembrane</keyword>
<dbReference type="KEGG" id="tet:TTHERM_000630309"/>
<dbReference type="EMBL" id="GG662532">
    <property type="protein sequence ID" value="EWS72568.1"/>
    <property type="molecule type" value="Genomic_DNA"/>
</dbReference>
<protein>
    <submittedName>
        <fullName evidence="2">Transmembrane protein, putative</fullName>
    </submittedName>
</protein>
<feature type="transmembrane region" description="Helical" evidence="1">
    <location>
        <begin position="6"/>
        <end position="27"/>
    </location>
</feature>
<dbReference type="RefSeq" id="XP_012654851.1">
    <property type="nucleotide sequence ID" value="XM_012799397.1"/>
</dbReference>
<keyword evidence="1" id="KW-0472">Membrane</keyword>
<evidence type="ECO:0000313" key="3">
    <source>
        <dbReference type="Proteomes" id="UP000009168"/>
    </source>
</evidence>
<evidence type="ECO:0000313" key="2">
    <source>
        <dbReference type="EMBL" id="EWS72568.1"/>
    </source>
</evidence>
<proteinExistence type="predicted"/>
<name>W7X815_TETTS</name>
<keyword evidence="3" id="KW-1185">Reference proteome</keyword>
<dbReference type="AlphaFoldDB" id="W7X815"/>
<keyword evidence="1" id="KW-1133">Transmembrane helix</keyword>
<dbReference type="Proteomes" id="UP000009168">
    <property type="component" value="Unassembled WGS sequence"/>
</dbReference>
<sequence length="108" mass="12522">MQSQSYLILINVILAMIQIINVGYQLFIAQENKFSLNQLQEAIKKLIQPFILIKSMIKSRLSKSIRLTSFKMVLKTLIKHLKAMKALRLLFSIMDVSIYYQVKIGMNS</sequence>
<evidence type="ECO:0000256" key="1">
    <source>
        <dbReference type="SAM" id="Phobius"/>
    </source>
</evidence>
<gene>
    <name evidence="2" type="ORF">TTHERM_000630309</name>
</gene>